<dbReference type="GO" id="GO:0016020">
    <property type="term" value="C:membrane"/>
    <property type="evidence" value="ECO:0007669"/>
    <property type="project" value="TreeGrafter"/>
</dbReference>
<reference evidence="3 4" key="1">
    <citation type="submission" date="2020-04" db="EMBL/GenBank/DDBJ databases">
        <title>Chromosome-level genome assembly of a cyprinid fish Onychostoma macrolepis by integration of Nanopore Sequencing, Bionano and Hi-C technology.</title>
        <authorList>
            <person name="Wang D."/>
        </authorList>
    </citation>
    <scope>NUCLEOTIDE SEQUENCE [LARGE SCALE GENOMIC DNA]</scope>
    <source>
        <strain evidence="3">SWU-2019</strain>
        <tissue evidence="3">Muscle</tissue>
    </source>
</reference>
<sequence length="621" mass="71345">MSKKTKKTNGNFGNNIRCFICGQQYGQKFIDMHMHSYLHHEAIEKIKGSEQLHKCWACNVSVMGLEQYKEHIADRNHTQNLFKLNQNKRRKRKSFKPDYNIDLTDNELESLFGLREQDGSKDEKSKEQKDLDKCSICFHRFPEQEWDKHMHSLIHRQTVEQLKGSEHEHKCWACEMTVTGIAAFKEHVSTQYHKMKLSDLTKNRILGKKTVDYSVEFNELKDLCAQREQEKFMKKKERLEKWKEAKRRKTMRLIQTRSRAEHKRYTTPFMVNEEFEADQLPPSCHFMSFWENQNDYPASIQHNLPSQRQESIVDMDRSDGPLVKRPRLERPSENIPQEMSAHGTRPNPDGKGTDVSVNDLTPETEDGAAAEPTCAPGLVQSRMEANIPNLTAAMGVCLTQKAATGNEAVVLNPPLHTRSKKSTLKVNRAASLSEQGMTRECMSGQEPYADSLPPASALAKVFESQASENELEIVENVRPHTAHVQKNQSNECETEQGETSLEHHSSFEAISCNVQKTQKRRQDDSHDLNPETNNKISRKRKVNKLISLSLKEEELTSSLENVGEQLFQAYSTLQSAYIEVQRLLAVKQEVTSEMASLRAQRIKILQDMKNPGDQQEVLHES</sequence>
<keyword evidence="4" id="KW-1185">Reference proteome</keyword>
<evidence type="ECO:0000256" key="1">
    <source>
        <dbReference type="SAM" id="MobiDB-lite"/>
    </source>
</evidence>
<feature type="domain" description="C2H2-type" evidence="2">
    <location>
        <begin position="169"/>
        <end position="193"/>
    </location>
</feature>
<dbReference type="InterPro" id="IPR042622">
    <property type="entry name" value="Znf106"/>
</dbReference>
<feature type="domain" description="C2H2-type" evidence="2">
    <location>
        <begin position="132"/>
        <end position="155"/>
    </location>
</feature>
<dbReference type="GO" id="GO:0008286">
    <property type="term" value="P:insulin receptor signaling pathway"/>
    <property type="evidence" value="ECO:0007669"/>
    <property type="project" value="TreeGrafter"/>
</dbReference>
<dbReference type="OrthoDB" id="10002522at2759"/>
<organism evidence="3 4">
    <name type="scientific">Onychostoma macrolepis</name>
    <dbReference type="NCBI Taxonomy" id="369639"/>
    <lineage>
        <taxon>Eukaryota</taxon>
        <taxon>Metazoa</taxon>
        <taxon>Chordata</taxon>
        <taxon>Craniata</taxon>
        <taxon>Vertebrata</taxon>
        <taxon>Euteleostomi</taxon>
        <taxon>Actinopterygii</taxon>
        <taxon>Neopterygii</taxon>
        <taxon>Teleostei</taxon>
        <taxon>Ostariophysi</taxon>
        <taxon>Cypriniformes</taxon>
        <taxon>Cyprinidae</taxon>
        <taxon>Acrossocheilinae</taxon>
        <taxon>Onychostoma</taxon>
    </lineage>
</organism>
<feature type="region of interest" description="Disordered" evidence="1">
    <location>
        <begin position="308"/>
        <end position="372"/>
    </location>
</feature>
<dbReference type="EMBL" id="JAAMOB010000020">
    <property type="protein sequence ID" value="KAF4099499.1"/>
    <property type="molecule type" value="Genomic_DNA"/>
</dbReference>
<proteinExistence type="predicted"/>
<accession>A0A7J6BWX3</accession>
<dbReference type="GO" id="GO:0003723">
    <property type="term" value="F:RNA binding"/>
    <property type="evidence" value="ECO:0007669"/>
    <property type="project" value="InterPro"/>
</dbReference>
<feature type="domain" description="C2H2-type" evidence="2">
    <location>
        <begin position="53"/>
        <end position="77"/>
    </location>
</feature>
<evidence type="ECO:0000313" key="4">
    <source>
        <dbReference type="Proteomes" id="UP000579812"/>
    </source>
</evidence>
<comment type="caution">
    <text evidence="3">The sequence shown here is derived from an EMBL/GenBank/DDBJ whole genome shotgun (WGS) entry which is preliminary data.</text>
</comment>
<name>A0A7J6BWX3_9TELE</name>
<dbReference type="PANTHER" id="PTHR14435:SF2">
    <property type="entry name" value="ZINC FINGER PROTEIN 106"/>
    <property type="match status" value="1"/>
</dbReference>
<evidence type="ECO:0000259" key="2">
    <source>
        <dbReference type="SMART" id="SM00355"/>
    </source>
</evidence>
<dbReference type="AlphaFoldDB" id="A0A7J6BWX3"/>
<gene>
    <name evidence="3" type="ORF">G5714_019625</name>
</gene>
<dbReference type="PANTHER" id="PTHR14435">
    <property type="entry name" value="ZINC FINGER PROTEIN 106"/>
    <property type="match status" value="1"/>
</dbReference>
<dbReference type="SMART" id="SM00355">
    <property type="entry name" value="ZnF_C2H2"/>
    <property type="match status" value="4"/>
</dbReference>
<feature type="region of interest" description="Disordered" evidence="1">
    <location>
        <begin position="515"/>
        <end position="536"/>
    </location>
</feature>
<dbReference type="InterPro" id="IPR013087">
    <property type="entry name" value="Znf_C2H2_type"/>
</dbReference>
<feature type="domain" description="C2H2-type" evidence="2">
    <location>
        <begin position="16"/>
        <end position="39"/>
    </location>
</feature>
<dbReference type="GO" id="GO:0017124">
    <property type="term" value="F:SH3 domain binding"/>
    <property type="evidence" value="ECO:0007669"/>
    <property type="project" value="TreeGrafter"/>
</dbReference>
<feature type="region of interest" description="Disordered" evidence="1">
    <location>
        <begin position="482"/>
        <end position="503"/>
    </location>
</feature>
<evidence type="ECO:0000313" key="3">
    <source>
        <dbReference type="EMBL" id="KAF4099499.1"/>
    </source>
</evidence>
<dbReference type="Proteomes" id="UP000579812">
    <property type="component" value="Unassembled WGS sequence"/>
</dbReference>
<dbReference type="GO" id="GO:0005829">
    <property type="term" value="C:cytosol"/>
    <property type="evidence" value="ECO:0007669"/>
    <property type="project" value="TreeGrafter"/>
</dbReference>
<protein>
    <recommendedName>
        <fullName evidence="2">C2H2-type domain-containing protein</fullName>
    </recommendedName>
</protein>
<feature type="compositionally biased region" description="Basic and acidic residues" evidence="1">
    <location>
        <begin position="520"/>
        <end position="529"/>
    </location>
</feature>